<accession>A0A285ZZW2</accession>
<sequence length="66" mass="7964">MPNTNSLDWQGYKEIAEYIYQTLWQEYGINKTRQTYTPYFSILAERISQHITSQRIITNPNNYNNE</sequence>
<organism evidence="1 2">
    <name type="scientific">Pedobacter xixiisoli</name>
    <dbReference type="NCBI Taxonomy" id="1476464"/>
    <lineage>
        <taxon>Bacteria</taxon>
        <taxon>Pseudomonadati</taxon>
        <taxon>Bacteroidota</taxon>
        <taxon>Sphingobacteriia</taxon>
        <taxon>Sphingobacteriales</taxon>
        <taxon>Sphingobacteriaceae</taxon>
        <taxon>Pedobacter</taxon>
    </lineage>
</organism>
<keyword evidence="2" id="KW-1185">Reference proteome</keyword>
<dbReference type="EMBL" id="OCMT01000002">
    <property type="protein sequence ID" value="SOD15141.1"/>
    <property type="molecule type" value="Genomic_DNA"/>
</dbReference>
<protein>
    <submittedName>
        <fullName evidence="1">Uncharacterized protein</fullName>
    </submittedName>
</protein>
<reference evidence="2" key="1">
    <citation type="submission" date="2017-09" db="EMBL/GenBank/DDBJ databases">
        <authorList>
            <person name="Varghese N."/>
            <person name="Submissions S."/>
        </authorList>
    </citation>
    <scope>NUCLEOTIDE SEQUENCE [LARGE SCALE GENOMIC DNA]</scope>
    <source>
        <strain evidence="2">CGMCC 1.12803</strain>
    </source>
</reference>
<evidence type="ECO:0000313" key="2">
    <source>
        <dbReference type="Proteomes" id="UP000219281"/>
    </source>
</evidence>
<dbReference type="AlphaFoldDB" id="A0A285ZZW2"/>
<name>A0A285ZZW2_9SPHI</name>
<dbReference type="OrthoDB" id="744987at2"/>
<proteinExistence type="predicted"/>
<dbReference type="RefSeq" id="WP_097131655.1">
    <property type="nucleotide sequence ID" value="NZ_OCMT01000002.1"/>
</dbReference>
<evidence type="ECO:0000313" key="1">
    <source>
        <dbReference type="EMBL" id="SOD15141.1"/>
    </source>
</evidence>
<dbReference type="Proteomes" id="UP000219281">
    <property type="component" value="Unassembled WGS sequence"/>
</dbReference>
<gene>
    <name evidence="1" type="ORF">SAMN06297358_2116</name>
</gene>